<proteinExistence type="predicted"/>
<dbReference type="PANTHER" id="PTHR43283:SF11">
    <property type="entry name" value="BETA-LACTAMASE-RELATED DOMAIN-CONTAINING PROTEIN"/>
    <property type="match status" value="1"/>
</dbReference>
<dbReference type="Proteomes" id="UP000015961">
    <property type="component" value="Unassembled WGS sequence"/>
</dbReference>
<reference evidence="3 4" key="1">
    <citation type="submission" date="2013-03" db="EMBL/GenBank/DDBJ databases">
        <title>The Genome Sequence of Enterococcus sulfureus ATCC_49903 (PacBio/Illumina hybrid assembly).</title>
        <authorList>
            <consortium name="The Broad Institute Genomics Platform"/>
            <consortium name="The Broad Institute Genome Sequencing Center for Infectious Disease"/>
            <person name="Earl A."/>
            <person name="Russ C."/>
            <person name="Gilmore M."/>
            <person name="Surin D."/>
            <person name="Walker B."/>
            <person name="Young S."/>
            <person name="Zeng Q."/>
            <person name="Gargeya S."/>
            <person name="Fitzgerald M."/>
            <person name="Haas B."/>
            <person name="Abouelleil A."/>
            <person name="Allen A.W."/>
            <person name="Alvarado L."/>
            <person name="Arachchi H.M."/>
            <person name="Berlin A.M."/>
            <person name="Chapman S.B."/>
            <person name="Gainer-Dewar J."/>
            <person name="Goldberg J."/>
            <person name="Griggs A."/>
            <person name="Gujja S."/>
            <person name="Hansen M."/>
            <person name="Howarth C."/>
            <person name="Imamovic A."/>
            <person name="Ireland A."/>
            <person name="Larimer J."/>
            <person name="McCowan C."/>
            <person name="Murphy C."/>
            <person name="Pearson M."/>
            <person name="Poon T.W."/>
            <person name="Priest M."/>
            <person name="Roberts A."/>
            <person name="Saif S."/>
            <person name="Shea T."/>
            <person name="Sisk P."/>
            <person name="Sykes S."/>
            <person name="Wortman J."/>
            <person name="Nusbaum C."/>
            <person name="Birren B."/>
        </authorList>
    </citation>
    <scope>NUCLEOTIDE SEQUENCE [LARGE SCALE GENOMIC DNA]</scope>
    <source>
        <strain evidence="3 4">ATCC 49903</strain>
    </source>
</reference>
<evidence type="ECO:0000256" key="1">
    <source>
        <dbReference type="ARBA" id="ARBA00022801"/>
    </source>
</evidence>
<dbReference type="SUPFAM" id="SSF56601">
    <property type="entry name" value="beta-lactamase/transpeptidase-like"/>
    <property type="match status" value="1"/>
</dbReference>
<dbReference type="OrthoDB" id="9803467at2"/>
<comment type="caution">
    <text evidence="3">The sequence shown here is derived from an EMBL/GenBank/DDBJ whole genome shotgun (WGS) entry which is preliminary data.</text>
</comment>
<dbReference type="PANTHER" id="PTHR43283">
    <property type="entry name" value="BETA-LACTAMASE-RELATED"/>
    <property type="match status" value="1"/>
</dbReference>
<keyword evidence="1" id="KW-0378">Hydrolase</keyword>
<evidence type="ECO:0000259" key="2">
    <source>
        <dbReference type="Pfam" id="PF00144"/>
    </source>
</evidence>
<accession>S0P258</accession>
<evidence type="ECO:0000313" key="3">
    <source>
        <dbReference type="EMBL" id="EOT87644.1"/>
    </source>
</evidence>
<dbReference type="EMBL" id="ASWO01000001">
    <property type="protein sequence ID" value="EOT87644.1"/>
    <property type="molecule type" value="Genomic_DNA"/>
</dbReference>
<evidence type="ECO:0000313" key="4">
    <source>
        <dbReference type="Proteomes" id="UP000015961"/>
    </source>
</evidence>
<dbReference type="STRING" id="1140003.OMY_00708"/>
<dbReference type="Pfam" id="PF00144">
    <property type="entry name" value="Beta-lactamase"/>
    <property type="match status" value="1"/>
</dbReference>
<dbReference type="GO" id="GO:0016787">
    <property type="term" value="F:hydrolase activity"/>
    <property type="evidence" value="ECO:0007669"/>
    <property type="project" value="UniProtKB-KW"/>
</dbReference>
<name>S0P258_9ENTE</name>
<dbReference type="RefSeq" id="WP_016185197.1">
    <property type="nucleotide sequence ID" value="NZ_ASWO01000001.1"/>
</dbReference>
<organism evidence="3 4">
    <name type="scientific">Enterococcus sulfureus ATCC 49903</name>
    <dbReference type="NCBI Taxonomy" id="1140003"/>
    <lineage>
        <taxon>Bacteria</taxon>
        <taxon>Bacillati</taxon>
        <taxon>Bacillota</taxon>
        <taxon>Bacilli</taxon>
        <taxon>Lactobacillales</taxon>
        <taxon>Enterococcaceae</taxon>
        <taxon>Enterococcus</taxon>
    </lineage>
</organism>
<feature type="domain" description="Beta-lactamase-related" evidence="2">
    <location>
        <begin position="46"/>
        <end position="316"/>
    </location>
</feature>
<dbReference type="Gene3D" id="3.40.710.10">
    <property type="entry name" value="DD-peptidase/beta-lactamase superfamily"/>
    <property type="match status" value="1"/>
</dbReference>
<dbReference type="AlphaFoldDB" id="S0P258"/>
<dbReference type="PATRIC" id="fig|1140003.3.peg.701"/>
<sequence length="335" mass="38830">MFERTKKEIERFYHEGIYKGYITTFIDHEQLESIVQGEAAIYPEHEKLTKDHYFDLASLTKVIGTVSVYLRLLEQKRIQLDQKLAEYLPEYQDKTVTIRQLLTHTSGINTWIENRDQLSPEALREAYLVQKSGKMQSKEMKYTDTGFILLGMALERYFELPLDKVFQQELFAPLKINEIRYGPISQPQAVATEKIGTTVLKGEIHDPKARILGQAGHAGLFATNAALIKFVREYLAPVPTVYQARTLDALAQDHTAHQLNRSLGWELKTIGTRSVLFHTGYTGTFILIDRVKQRGWIFLSNRVHPDDHREAYIAKRDRLIQLYLEESEKEDQKQM</sequence>
<protein>
    <recommendedName>
        <fullName evidence="2">Beta-lactamase-related domain-containing protein</fullName>
    </recommendedName>
</protein>
<dbReference type="InterPro" id="IPR012338">
    <property type="entry name" value="Beta-lactam/transpept-like"/>
</dbReference>
<gene>
    <name evidence="3" type="ORF">I573_00701</name>
</gene>
<dbReference type="eggNOG" id="COG1680">
    <property type="taxonomic scope" value="Bacteria"/>
</dbReference>
<keyword evidence="4" id="KW-1185">Reference proteome</keyword>
<dbReference type="InterPro" id="IPR001466">
    <property type="entry name" value="Beta-lactam-related"/>
</dbReference>
<dbReference type="InterPro" id="IPR050789">
    <property type="entry name" value="Diverse_Enzym_Activities"/>
</dbReference>